<keyword evidence="4" id="KW-1185">Reference proteome</keyword>
<evidence type="ECO:0000313" key="3">
    <source>
        <dbReference type="EMBL" id="MBD7957830.1"/>
    </source>
</evidence>
<evidence type="ECO:0000259" key="2">
    <source>
        <dbReference type="Pfam" id="PF02720"/>
    </source>
</evidence>
<dbReference type="InterPro" id="IPR003615">
    <property type="entry name" value="HNH_nuc"/>
</dbReference>
<dbReference type="Proteomes" id="UP000648352">
    <property type="component" value="Unassembled WGS sequence"/>
</dbReference>
<evidence type="ECO:0000313" key="4">
    <source>
        <dbReference type="Proteomes" id="UP000648352"/>
    </source>
</evidence>
<feature type="domain" description="DUF222" evidence="2">
    <location>
        <begin position="34"/>
        <end position="375"/>
    </location>
</feature>
<sequence length="467" mass="50335">MNKPPAATTMRRDTRSRGAVLGELERTRARIAALRAEELGLLARADAIAAEQTARVPSAAGREREIPLREMAAEVAGVLRRSDRVMQNRLHDATVLVTGFAATVAALRAGAIDIAHVRLVHEAGARITDADARARFEQAALVVCERETPGRARPIIAMIAQKLHPVPLEERHAEAVGQRRVWVRDLDDGMAELAAVLPAALAYAIHDRLTQYAREVAAARRGAGSAEPPDTATTGAEPADTDAADTDRAAPASTAAEDTDPAGTGPAATDTRTADQVRADVLTDLLLTGHASTPGPHAITARVQIVIPAATLTGEGTAPAELLGYGPIDPDTARRLAATSDLWERVFTSPTTGAVQHVDTYRPNRAQRRHLDARDEHCRFPGCRRPVYYCDHDHTIDHARGGPTALCNLANLCVRHHTLKHASAWTVIQKPHGILEWTSPTGRVYTDIPRRVLEFTALTTTEHPPPF</sequence>
<feature type="region of interest" description="Disordered" evidence="1">
    <location>
        <begin position="220"/>
        <end position="274"/>
    </location>
</feature>
<dbReference type="InterPro" id="IPR003870">
    <property type="entry name" value="DUF222"/>
</dbReference>
<gene>
    <name evidence="3" type="ORF">H9651_09295</name>
</gene>
<dbReference type="Pfam" id="PF02720">
    <property type="entry name" value="DUF222"/>
    <property type="match status" value="1"/>
</dbReference>
<organism evidence="3 4">
    <name type="scientific">Microbacterium pullorum</name>
    <dbReference type="NCBI Taxonomy" id="2762236"/>
    <lineage>
        <taxon>Bacteria</taxon>
        <taxon>Bacillati</taxon>
        <taxon>Actinomycetota</taxon>
        <taxon>Actinomycetes</taxon>
        <taxon>Micrococcales</taxon>
        <taxon>Microbacteriaceae</taxon>
        <taxon>Microbacterium</taxon>
    </lineage>
</organism>
<dbReference type="RefSeq" id="WP_191719032.1">
    <property type="nucleotide sequence ID" value="NZ_JACSQP010000005.1"/>
</dbReference>
<reference evidence="3 4" key="1">
    <citation type="submission" date="2020-08" db="EMBL/GenBank/DDBJ databases">
        <title>A Genomic Blueprint of the Chicken Gut Microbiome.</title>
        <authorList>
            <person name="Gilroy R."/>
            <person name="Ravi A."/>
            <person name="Getino M."/>
            <person name="Pursley I."/>
            <person name="Horton D.L."/>
            <person name="Alikhan N.-F."/>
            <person name="Baker D."/>
            <person name="Gharbi K."/>
            <person name="Hall N."/>
            <person name="Watson M."/>
            <person name="Adriaenssens E.M."/>
            <person name="Foster-Nyarko E."/>
            <person name="Jarju S."/>
            <person name="Secka A."/>
            <person name="Antonio M."/>
            <person name="Oren A."/>
            <person name="Chaudhuri R."/>
            <person name="La Ragione R.M."/>
            <person name="Hildebrand F."/>
            <person name="Pallen M.J."/>
        </authorList>
    </citation>
    <scope>NUCLEOTIDE SEQUENCE [LARGE SCALE GENOMIC DNA]</scope>
    <source>
        <strain evidence="3 4">Sa4CUA7</strain>
    </source>
</reference>
<evidence type="ECO:0000256" key="1">
    <source>
        <dbReference type="SAM" id="MobiDB-lite"/>
    </source>
</evidence>
<accession>A0ABR8S2Z9</accession>
<dbReference type="CDD" id="cd00085">
    <property type="entry name" value="HNHc"/>
    <property type="match status" value="1"/>
</dbReference>
<dbReference type="EMBL" id="JACSQP010000005">
    <property type="protein sequence ID" value="MBD7957830.1"/>
    <property type="molecule type" value="Genomic_DNA"/>
</dbReference>
<name>A0ABR8S2Z9_9MICO</name>
<protein>
    <submittedName>
        <fullName evidence="3">DUF222 domain-containing protein</fullName>
    </submittedName>
</protein>
<proteinExistence type="predicted"/>
<feature type="compositionally biased region" description="Low complexity" evidence="1">
    <location>
        <begin position="220"/>
        <end position="238"/>
    </location>
</feature>
<comment type="caution">
    <text evidence="3">The sequence shown here is derived from an EMBL/GenBank/DDBJ whole genome shotgun (WGS) entry which is preliminary data.</text>
</comment>